<evidence type="ECO:0000259" key="7">
    <source>
        <dbReference type="Pfam" id="PF08386"/>
    </source>
</evidence>
<dbReference type="InterPro" id="IPR029058">
    <property type="entry name" value="AB_hydrolase_fold"/>
</dbReference>
<gene>
    <name evidence="8" type="ORF">FB473_000180</name>
</gene>
<dbReference type="PANTHER" id="PTHR43248">
    <property type="entry name" value="2-SUCCINYL-6-HYDROXY-2,4-CYCLOHEXADIENE-1-CARBOXYLATE SYNTHASE"/>
    <property type="match status" value="1"/>
</dbReference>
<dbReference type="RefSeq" id="WP_167163971.1">
    <property type="nucleotide sequence ID" value="NZ_BAAAOO010000012.1"/>
</dbReference>
<keyword evidence="9" id="KW-1185">Reference proteome</keyword>
<dbReference type="InterPro" id="IPR051601">
    <property type="entry name" value="Serine_prot/Carboxylest_S33"/>
</dbReference>
<feature type="domain" description="Peptidase S33 tripeptidyl aminopeptidase-like C-terminal" evidence="7">
    <location>
        <begin position="445"/>
        <end position="544"/>
    </location>
</feature>
<organism evidence="8 9">
    <name type="scientific">Brooklawnia cerclae</name>
    <dbReference type="NCBI Taxonomy" id="349934"/>
    <lineage>
        <taxon>Bacteria</taxon>
        <taxon>Bacillati</taxon>
        <taxon>Actinomycetota</taxon>
        <taxon>Actinomycetes</taxon>
        <taxon>Propionibacteriales</taxon>
        <taxon>Propionibacteriaceae</taxon>
        <taxon>Brooklawnia</taxon>
    </lineage>
</organism>
<dbReference type="EMBL" id="JAAMOZ010000001">
    <property type="protein sequence ID" value="NIH55535.1"/>
    <property type="molecule type" value="Genomic_DNA"/>
</dbReference>
<evidence type="ECO:0000256" key="5">
    <source>
        <dbReference type="SAM" id="SignalP"/>
    </source>
</evidence>
<protein>
    <submittedName>
        <fullName evidence="8">Pimeloyl-ACP methyl ester carboxylesterase</fullName>
    </submittedName>
</protein>
<feature type="region of interest" description="Disordered" evidence="4">
    <location>
        <begin position="36"/>
        <end position="91"/>
    </location>
</feature>
<feature type="signal peptide" evidence="5">
    <location>
        <begin position="1"/>
        <end position="26"/>
    </location>
</feature>
<feature type="chain" id="PRO_5047543941" evidence="5">
    <location>
        <begin position="27"/>
        <end position="547"/>
    </location>
</feature>
<dbReference type="Pfam" id="PF00561">
    <property type="entry name" value="Abhydrolase_1"/>
    <property type="match status" value="1"/>
</dbReference>
<dbReference type="Pfam" id="PF08386">
    <property type="entry name" value="Abhydrolase_4"/>
    <property type="match status" value="1"/>
</dbReference>
<evidence type="ECO:0000313" key="9">
    <source>
        <dbReference type="Proteomes" id="UP000749311"/>
    </source>
</evidence>
<dbReference type="InterPro" id="IPR013595">
    <property type="entry name" value="Pept_S33_TAP-like_C"/>
</dbReference>
<comment type="caution">
    <text evidence="8">The sequence shown here is derived from an EMBL/GenBank/DDBJ whole genome shotgun (WGS) entry which is preliminary data.</text>
</comment>
<evidence type="ECO:0000256" key="3">
    <source>
        <dbReference type="ARBA" id="ARBA00022801"/>
    </source>
</evidence>
<evidence type="ECO:0000256" key="1">
    <source>
        <dbReference type="ARBA" id="ARBA00010088"/>
    </source>
</evidence>
<dbReference type="PROSITE" id="PS51257">
    <property type="entry name" value="PROKAR_LIPOPROTEIN"/>
    <property type="match status" value="1"/>
</dbReference>
<name>A0ABX0SAW1_9ACTN</name>
<feature type="compositionally biased region" description="Low complexity" evidence="4">
    <location>
        <begin position="39"/>
        <end position="49"/>
    </location>
</feature>
<evidence type="ECO:0000256" key="4">
    <source>
        <dbReference type="SAM" id="MobiDB-lite"/>
    </source>
</evidence>
<dbReference type="SUPFAM" id="SSF53474">
    <property type="entry name" value="alpha/beta-Hydrolases"/>
    <property type="match status" value="1"/>
</dbReference>
<keyword evidence="3" id="KW-0378">Hydrolase</keyword>
<accession>A0ABX0SAW1</accession>
<evidence type="ECO:0000313" key="8">
    <source>
        <dbReference type="EMBL" id="NIH55535.1"/>
    </source>
</evidence>
<dbReference type="InterPro" id="IPR000073">
    <property type="entry name" value="AB_hydrolase_1"/>
</dbReference>
<sequence>MSPVTRAGRVLVVAVLSCALLSSCLAPPIGTWPFGGDDSSTASPTSATTIGDQVPTELPVPENVYSGLDSPDRQIEESDATPPGFVDPPEGEGLARYYSQELVWKPCGDYLCTTFSAPLDWTDPDGQAITIAMKKAPATASERLGVLLINPGGPGASAQDYVGSFTATGLEGYDIIGLDSRGSGESTPVVCGTPEQTDAYYGVDATPDDQAERDALVAAQEAFNDQCRQNSGTLLDHISTIETIYDYDLARYLMGEEKLNFYGVSYGTFLGAVYAELFPHNVGRMVLDSAVNLTPDDDVIQAEGFDLSLRAFAAWSAANDGSLGTTEQEVVDTITGFIDGLDASPLPGDGERQLTQSLAVTGIVLYFYYGSEAYSALDDLIAYTISSGDGQYLLEAADLLNDRSSDGSYGDLTYSFPAIRCADEADKGVQDAFDQWTGHDSQVAPIFGERFGPDLVCPLWTAEPAAQIDFSGAGAPPLLVIQNTGDSATPFHQAEIMADELESATLVVREAAGHGAYGSGSACMDSIVVDYFTDGTVPDEGTRCTDG</sequence>
<comment type="similarity">
    <text evidence="1">Belongs to the peptidase S33 family.</text>
</comment>
<evidence type="ECO:0000259" key="6">
    <source>
        <dbReference type="Pfam" id="PF00561"/>
    </source>
</evidence>
<dbReference type="PANTHER" id="PTHR43248:SF29">
    <property type="entry name" value="TRIPEPTIDYL AMINOPEPTIDASE"/>
    <property type="match status" value="1"/>
</dbReference>
<dbReference type="Gene3D" id="3.40.50.1820">
    <property type="entry name" value="alpha/beta hydrolase"/>
    <property type="match status" value="1"/>
</dbReference>
<reference evidence="8 9" key="1">
    <citation type="submission" date="2020-02" db="EMBL/GenBank/DDBJ databases">
        <title>Sequencing the genomes of 1000 actinobacteria strains.</title>
        <authorList>
            <person name="Klenk H.-P."/>
        </authorList>
    </citation>
    <scope>NUCLEOTIDE SEQUENCE [LARGE SCALE GENOMIC DNA]</scope>
    <source>
        <strain evidence="8 9">DSM 19609</strain>
    </source>
</reference>
<dbReference type="Proteomes" id="UP000749311">
    <property type="component" value="Unassembled WGS sequence"/>
</dbReference>
<evidence type="ECO:0000256" key="2">
    <source>
        <dbReference type="ARBA" id="ARBA00022729"/>
    </source>
</evidence>
<keyword evidence="2 5" id="KW-0732">Signal</keyword>
<proteinExistence type="inferred from homology"/>
<feature type="domain" description="AB hydrolase-1" evidence="6">
    <location>
        <begin position="146"/>
        <end position="320"/>
    </location>
</feature>